<dbReference type="InterPro" id="IPR015422">
    <property type="entry name" value="PyrdxlP-dep_Trfase_small"/>
</dbReference>
<dbReference type="EMBL" id="RPOK01000002">
    <property type="protein sequence ID" value="RPJ67026.1"/>
    <property type="molecule type" value="Genomic_DNA"/>
</dbReference>
<feature type="domain" description="Aromatic amino acid beta-eliminating lyase/threonine aldolase" evidence="5">
    <location>
        <begin position="44"/>
        <end position="257"/>
    </location>
</feature>
<dbReference type="AlphaFoldDB" id="A0A3N5Y2W3"/>
<dbReference type="PANTHER" id="PTHR48097">
    <property type="entry name" value="L-THREONINE ALDOLASE-RELATED"/>
    <property type="match status" value="1"/>
</dbReference>
<dbReference type="GO" id="GO:0005829">
    <property type="term" value="C:cytosol"/>
    <property type="evidence" value="ECO:0007669"/>
    <property type="project" value="TreeGrafter"/>
</dbReference>
<comment type="caution">
    <text evidence="6">The sequence shown here is derived from an EMBL/GenBank/DDBJ whole genome shotgun (WGS) entry which is preliminary data.</text>
</comment>
<dbReference type="RefSeq" id="WP_124026931.1">
    <property type="nucleotide sequence ID" value="NZ_JBHRSN010000015.1"/>
</dbReference>
<dbReference type="Pfam" id="PF01212">
    <property type="entry name" value="Beta_elim_lyase"/>
    <property type="match status" value="1"/>
</dbReference>
<evidence type="ECO:0000259" key="5">
    <source>
        <dbReference type="Pfam" id="PF01212"/>
    </source>
</evidence>
<proteinExistence type="inferred from homology"/>
<dbReference type="GO" id="GO:0006545">
    <property type="term" value="P:glycine biosynthetic process"/>
    <property type="evidence" value="ECO:0007669"/>
    <property type="project" value="TreeGrafter"/>
</dbReference>
<comment type="similarity">
    <text evidence="2">Belongs to the threonine aldolase family.</text>
</comment>
<dbReference type="InterPro" id="IPR001597">
    <property type="entry name" value="ArAA_b-elim_lyase/Thr_aldolase"/>
</dbReference>
<protein>
    <submittedName>
        <fullName evidence="6">Threonine aldolase</fullName>
    </submittedName>
</protein>
<evidence type="ECO:0000256" key="3">
    <source>
        <dbReference type="ARBA" id="ARBA00011881"/>
    </source>
</evidence>
<evidence type="ECO:0000313" key="6">
    <source>
        <dbReference type="EMBL" id="RPJ67026.1"/>
    </source>
</evidence>
<accession>A0A3N5Y2W3</accession>
<dbReference type="SUPFAM" id="SSF53383">
    <property type="entry name" value="PLP-dependent transferases"/>
    <property type="match status" value="1"/>
</dbReference>
<organism evidence="6 7">
    <name type="scientific">Alteromonas sediminis</name>
    <dbReference type="NCBI Taxonomy" id="2259342"/>
    <lineage>
        <taxon>Bacteria</taxon>
        <taxon>Pseudomonadati</taxon>
        <taxon>Pseudomonadota</taxon>
        <taxon>Gammaproteobacteria</taxon>
        <taxon>Alteromonadales</taxon>
        <taxon>Alteromonadaceae</taxon>
        <taxon>Alteromonas/Salinimonas group</taxon>
        <taxon>Alteromonas</taxon>
    </lineage>
</organism>
<evidence type="ECO:0000256" key="4">
    <source>
        <dbReference type="ARBA" id="ARBA00022898"/>
    </source>
</evidence>
<evidence type="ECO:0000256" key="1">
    <source>
        <dbReference type="ARBA" id="ARBA00001933"/>
    </source>
</evidence>
<keyword evidence="7" id="KW-1185">Reference proteome</keyword>
<gene>
    <name evidence="6" type="ORF">DRW07_05635</name>
</gene>
<dbReference type="InterPro" id="IPR015421">
    <property type="entry name" value="PyrdxlP-dep_Trfase_major"/>
</dbReference>
<dbReference type="PANTHER" id="PTHR48097:SF9">
    <property type="entry name" value="L-THREONINE ALDOLASE"/>
    <property type="match status" value="1"/>
</dbReference>
<reference evidence="6 7" key="1">
    <citation type="submission" date="2018-11" db="EMBL/GenBank/DDBJ databases">
        <authorList>
            <person name="Ye M.-Q."/>
            <person name="Du Z.-J."/>
        </authorList>
    </citation>
    <scope>NUCLEOTIDE SEQUENCE [LARGE SCALE GENOMIC DNA]</scope>
    <source>
        <strain evidence="6 7">U0105</strain>
    </source>
</reference>
<sequence length="365" mass="40284">MTLIASEYKQRYHTLSQSVSASIQRHPVPDIKSELLQLANSVQITDERDNYGSAGLVGDFEQSMCSLFNKPASVFLPTGTLAQCAAAKCYSEQSNKQSVALHPTSHLLLHEHRAIEALWGLDVAIVGKAHQPLSIEDLDSLNPDTVCALFVELPMREIGGALPTWDDLEKLRKWCNTHKIKLHMDGARLWQTTPYYQRSLADIAALFDSIYVSYYKDLGGTVGAMLLGTESLIADTKIWARRAGGNPITQYPDVLAARNGIANYLNRMPDYVAFTAALYNELSSIGVGRFAFPPKVNLFHLEVDLSTDVLAKKIIDYAEQKDILVLPLPRSGNTQSCICEINIGENALSHPPAFWAKHIAACLSL</sequence>
<dbReference type="GO" id="GO:0006567">
    <property type="term" value="P:L-threonine catabolic process"/>
    <property type="evidence" value="ECO:0007669"/>
    <property type="project" value="TreeGrafter"/>
</dbReference>
<dbReference type="GO" id="GO:0008732">
    <property type="term" value="F:L-allo-threonine aldolase activity"/>
    <property type="evidence" value="ECO:0007669"/>
    <property type="project" value="TreeGrafter"/>
</dbReference>
<name>A0A3N5Y2W3_9ALTE</name>
<evidence type="ECO:0000313" key="7">
    <source>
        <dbReference type="Proteomes" id="UP000275281"/>
    </source>
</evidence>
<comment type="cofactor">
    <cofactor evidence="1">
        <name>pyridoxal 5'-phosphate</name>
        <dbReference type="ChEBI" id="CHEBI:597326"/>
    </cofactor>
</comment>
<dbReference type="Proteomes" id="UP000275281">
    <property type="component" value="Unassembled WGS sequence"/>
</dbReference>
<dbReference type="Gene3D" id="3.40.640.10">
    <property type="entry name" value="Type I PLP-dependent aspartate aminotransferase-like (Major domain)"/>
    <property type="match status" value="1"/>
</dbReference>
<comment type="subunit">
    <text evidence="3">Homotetramer.</text>
</comment>
<evidence type="ECO:0000256" key="2">
    <source>
        <dbReference type="ARBA" id="ARBA00006966"/>
    </source>
</evidence>
<dbReference type="OrthoDB" id="9774495at2"/>
<dbReference type="Gene3D" id="3.90.1150.10">
    <property type="entry name" value="Aspartate Aminotransferase, domain 1"/>
    <property type="match status" value="1"/>
</dbReference>
<dbReference type="InterPro" id="IPR015424">
    <property type="entry name" value="PyrdxlP-dep_Trfase"/>
</dbReference>
<keyword evidence="4" id="KW-0663">Pyridoxal phosphate</keyword>